<organism evidence="2 3">
    <name type="scientific">Blastococcus aggregatus</name>
    <dbReference type="NCBI Taxonomy" id="38502"/>
    <lineage>
        <taxon>Bacteria</taxon>
        <taxon>Bacillati</taxon>
        <taxon>Actinomycetota</taxon>
        <taxon>Actinomycetes</taxon>
        <taxon>Geodermatophilales</taxon>
        <taxon>Geodermatophilaceae</taxon>
        <taxon>Blastococcus</taxon>
    </lineage>
</organism>
<evidence type="ECO:0000313" key="3">
    <source>
        <dbReference type="Proteomes" id="UP000219435"/>
    </source>
</evidence>
<reference evidence="3" key="1">
    <citation type="submission" date="2017-08" db="EMBL/GenBank/DDBJ databases">
        <authorList>
            <person name="Varghese N."/>
            <person name="Submissions S."/>
        </authorList>
    </citation>
    <scope>NUCLEOTIDE SEQUENCE [LARGE SCALE GENOMIC DNA]</scope>
    <source>
        <strain evidence="3">DSM 4725</strain>
    </source>
</reference>
<proteinExistence type="predicted"/>
<keyword evidence="3" id="KW-1185">Reference proteome</keyword>
<dbReference type="Proteomes" id="UP000219435">
    <property type="component" value="Unassembled WGS sequence"/>
</dbReference>
<evidence type="ECO:0000256" key="1">
    <source>
        <dbReference type="SAM" id="SignalP"/>
    </source>
</evidence>
<dbReference type="RefSeq" id="WP_176522999.1">
    <property type="nucleotide sequence ID" value="NZ_OBQI01000004.1"/>
</dbReference>
<protein>
    <submittedName>
        <fullName evidence="2">Uncharacterized protein</fullName>
    </submittedName>
</protein>
<feature type="chain" id="PRO_5038566541" evidence="1">
    <location>
        <begin position="27"/>
        <end position="173"/>
    </location>
</feature>
<name>A0A285VD81_9ACTN</name>
<gene>
    <name evidence="2" type="ORF">SAMN05660748_3199</name>
</gene>
<accession>A0A285VD81</accession>
<evidence type="ECO:0000313" key="2">
    <source>
        <dbReference type="EMBL" id="SOC50451.1"/>
    </source>
</evidence>
<feature type="signal peptide" evidence="1">
    <location>
        <begin position="1"/>
        <end position="26"/>
    </location>
</feature>
<dbReference type="EMBL" id="OBQI01000004">
    <property type="protein sequence ID" value="SOC50451.1"/>
    <property type="molecule type" value="Genomic_DNA"/>
</dbReference>
<keyword evidence="1" id="KW-0732">Signal</keyword>
<dbReference type="AlphaFoldDB" id="A0A285VD81"/>
<sequence length="173" mass="17895">MRRLPLRIAGAVVGAGLALLALPALAPAAGPPALPLTVDASLVRSGEVGVDGAGHLLSGAEVRPTDRGGAHARTHLISQTRLPVDVTVQEIGPPTGWEEQLWLRIALGDQVVFDGPRSSLRQAPSVPVRLDPGTRLPLAVSVTLAPGAPDVHQGRRTELRFLLASTPVAPRGG</sequence>